<dbReference type="SMART" id="SM00717">
    <property type="entry name" value="SANT"/>
    <property type="match status" value="3"/>
</dbReference>
<dbReference type="InterPro" id="IPR009057">
    <property type="entry name" value="Homeodomain-like_sf"/>
</dbReference>
<keyword evidence="1" id="KW-0805">Transcription regulation</keyword>
<dbReference type="SMART" id="SM00355">
    <property type="entry name" value="ZnF_C2H2"/>
    <property type="match status" value="3"/>
</dbReference>
<keyword evidence="4" id="KW-0862">Zinc</keyword>
<dbReference type="CDD" id="cd00167">
    <property type="entry name" value="SANT"/>
    <property type="match status" value="3"/>
</dbReference>
<sequence length="592" mass="65510">MFGSNSSQDNYASHCHRPALPPPPPSGIFVNTYQQDGGQAHASGNTHANKLPPISLLSEPPPAVTNTTAEQPTNVTTPLRPHPSRPKYKVTTSKTAWTVEEDNLLRLAVQLYGDRSEKWTKIAACVPDRTNKMCRKRWFHSLDPNLRKGPWTLEEDELLRKAVEKHKRVWCKVAESIPGRTDDQCAKRWKECLDPDIDHTEWTEQEDALLLQKHSELGSQWQQIAQFFPGRPGLHCRNRFRKIQRLRKANKDHQLDMIIITPDDISPTASPTSPSDMPLSSNSNTHIPMHAQNSVSSMQANPQSHFMLSMQPPIHEHLSSNMVANHTSRVSQNSSSILESNLSPEPIPSMISQTTSSGPSIASLLSSSPNVNIPNIETQKNQTNANTTEQVLQHPVSNETEHDSCNKAYGCGVMGCEINFASSNGLYYHVKAAHPNVSSSDKPYRCALPDCYKSYKNINGLQYHIANAKGSSGHQCDNNEEGTSEVSSKPYKCPAPGCKNSYRTPNGLQYHQKKHHGSQLMAPSSNQQFESGPSSVGMPDVMEENANPNNPNIQPWATSNQFVSASVTNPPTFNVADPISVTNLLGIPESQF</sequence>
<dbReference type="GO" id="GO:0000978">
    <property type="term" value="F:RNA polymerase II cis-regulatory region sequence-specific DNA binding"/>
    <property type="evidence" value="ECO:0007669"/>
    <property type="project" value="TreeGrafter"/>
</dbReference>
<gene>
    <name evidence="9" type="ORF">AMORRO_LOCUS5235</name>
</gene>
<feature type="domain" description="HTH myb-type" evidence="8">
    <location>
        <begin position="89"/>
        <end position="138"/>
    </location>
</feature>
<dbReference type="InterPro" id="IPR013087">
    <property type="entry name" value="Znf_C2H2_type"/>
</dbReference>
<dbReference type="PANTHER" id="PTHR45614">
    <property type="entry name" value="MYB PROTEIN-RELATED"/>
    <property type="match status" value="1"/>
</dbReference>
<dbReference type="SUPFAM" id="SSF57667">
    <property type="entry name" value="beta-beta-alpha zinc fingers"/>
    <property type="match status" value="1"/>
</dbReference>
<keyword evidence="2" id="KW-0804">Transcription</keyword>
<feature type="domain" description="Myb-like" evidence="6">
    <location>
        <begin position="89"/>
        <end position="142"/>
    </location>
</feature>
<dbReference type="PROSITE" id="PS50157">
    <property type="entry name" value="ZINC_FINGER_C2H2_2"/>
    <property type="match status" value="1"/>
</dbReference>
<dbReference type="InterPro" id="IPR050560">
    <property type="entry name" value="MYB_TF"/>
</dbReference>
<feature type="domain" description="Myb-like" evidence="6">
    <location>
        <begin position="143"/>
        <end position="193"/>
    </location>
</feature>
<dbReference type="Gene3D" id="3.30.160.60">
    <property type="entry name" value="Classic Zinc Finger"/>
    <property type="match status" value="2"/>
</dbReference>
<feature type="compositionally biased region" description="Polar residues" evidence="5">
    <location>
        <begin position="1"/>
        <end position="11"/>
    </location>
</feature>
<keyword evidence="3" id="KW-0539">Nucleus</keyword>
<accession>A0A9N9FKU6</accession>
<comment type="caution">
    <text evidence="9">The sequence shown here is derived from an EMBL/GenBank/DDBJ whole genome shotgun (WGS) entry which is preliminary data.</text>
</comment>
<dbReference type="SUPFAM" id="SSF46689">
    <property type="entry name" value="Homeodomain-like"/>
    <property type="match status" value="2"/>
</dbReference>
<evidence type="ECO:0000259" key="8">
    <source>
        <dbReference type="PROSITE" id="PS51294"/>
    </source>
</evidence>
<protein>
    <submittedName>
        <fullName evidence="9">15190_t:CDS:1</fullName>
    </submittedName>
</protein>
<feature type="compositionally biased region" description="Polar residues" evidence="5">
    <location>
        <begin position="64"/>
        <end position="77"/>
    </location>
</feature>
<evidence type="ECO:0000256" key="3">
    <source>
        <dbReference type="ARBA" id="ARBA00023242"/>
    </source>
</evidence>
<keyword evidence="4" id="KW-0863">Zinc-finger</keyword>
<dbReference type="GO" id="GO:0005634">
    <property type="term" value="C:nucleus"/>
    <property type="evidence" value="ECO:0007669"/>
    <property type="project" value="TreeGrafter"/>
</dbReference>
<feature type="domain" description="HTH myb-type" evidence="8">
    <location>
        <begin position="143"/>
        <end position="197"/>
    </location>
</feature>
<reference evidence="9" key="1">
    <citation type="submission" date="2021-06" db="EMBL/GenBank/DDBJ databases">
        <authorList>
            <person name="Kallberg Y."/>
            <person name="Tangrot J."/>
            <person name="Rosling A."/>
        </authorList>
    </citation>
    <scope>NUCLEOTIDE SEQUENCE</scope>
    <source>
        <strain evidence="9">CL551</strain>
    </source>
</reference>
<dbReference type="InterPro" id="IPR017930">
    <property type="entry name" value="Myb_dom"/>
</dbReference>
<dbReference type="OrthoDB" id="2143914at2759"/>
<feature type="compositionally biased region" description="Polar residues" evidence="5">
    <location>
        <begin position="267"/>
        <end position="289"/>
    </location>
</feature>
<dbReference type="Proteomes" id="UP000789342">
    <property type="component" value="Unassembled WGS sequence"/>
</dbReference>
<feature type="compositionally biased region" description="Polar residues" evidence="5">
    <location>
        <begin position="29"/>
        <end position="48"/>
    </location>
</feature>
<dbReference type="EMBL" id="CAJVPV010003107">
    <property type="protein sequence ID" value="CAG8543389.1"/>
    <property type="molecule type" value="Genomic_DNA"/>
</dbReference>
<proteinExistence type="predicted"/>
<feature type="domain" description="C2H2-type" evidence="7">
    <location>
        <begin position="491"/>
        <end position="520"/>
    </location>
</feature>
<keyword evidence="10" id="KW-1185">Reference proteome</keyword>
<feature type="region of interest" description="Disordered" evidence="5">
    <location>
        <begin position="470"/>
        <end position="490"/>
    </location>
</feature>
<dbReference type="GO" id="GO:0000981">
    <property type="term" value="F:DNA-binding transcription factor activity, RNA polymerase II-specific"/>
    <property type="evidence" value="ECO:0007669"/>
    <property type="project" value="TreeGrafter"/>
</dbReference>
<dbReference type="AlphaFoldDB" id="A0A9N9FKU6"/>
<feature type="region of interest" description="Disordered" evidence="5">
    <location>
        <begin position="514"/>
        <end position="535"/>
    </location>
</feature>
<dbReference type="PROSITE" id="PS51294">
    <property type="entry name" value="HTH_MYB"/>
    <property type="match status" value="3"/>
</dbReference>
<dbReference type="PROSITE" id="PS50090">
    <property type="entry name" value="MYB_LIKE"/>
    <property type="match status" value="3"/>
</dbReference>
<feature type="compositionally biased region" description="Polar residues" evidence="5">
    <location>
        <begin position="521"/>
        <end position="534"/>
    </location>
</feature>
<feature type="domain" description="HTH myb-type" evidence="8">
    <location>
        <begin position="199"/>
        <end position="248"/>
    </location>
</feature>
<evidence type="ECO:0000259" key="7">
    <source>
        <dbReference type="PROSITE" id="PS50157"/>
    </source>
</evidence>
<evidence type="ECO:0000256" key="4">
    <source>
        <dbReference type="PROSITE-ProRule" id="PRU00042"/>
    </source>
</evidence>
<dbReference type="PROSITE" id="PS00028">
    <property type="entry name" value="ZINC_FINGER_C2H2_1"/>
    <property type="match status" value="2"/>
</dbReference>
<evidence type="ECO:0000256" key="2">
    <source>
        <dbReference type="ARBA" id="ARBA00023163"/>
    </source>
</evidence>
<keyword evidence="4" id="KW-0479">Metal-binding</keyword>
<dbReference type="Pfam" id="PF13921">
    <property type="entry name" value="Myb_DNA-bind_6"/>
    <property type="match status" value="1"/>
</dbReference>
<dbReference type="GO" id="GO:0008270">
    <property type="term" value="F:zinc ion binding"/>
    <property type="evidence" value="ECO:0007669"/>
    <property type="project" value="UniProtKB-KW"/>
</dbReference>
<dbReference type="FunFam" id="1.10.10.60:FF:000016">
    <property type="entry name" value="Transcriptional activator Myb isoform A"/>
    <property type="match status" value="1"/>
</dbReference>
<dbReference type="InterPro" id="IPR001005">
    <property type="entry name" value="SANT/Myb"/>
</dbReference>
<dbReference type="Pfam" id="PF00249">
    <property type="entry name" value="Myb_DNA-binding"/>
    <property type="match status" value="1"/>
</dbReference>
<feature type="region of interest" description="Disordered" evidence="5">
    <location>
        <begin position="262"/>
        <end position="289"/>
    </location>
</feature>
<organism evidence="9 10">
    <name type="scientific">Acaulospora morrowiae</name>
    <dbReference type="NCBI Taxonomy" id="94023"/>
    <lineage>
        <taxon>Eukaryota</taxon>
        <taxon>Fungi</taxon>
        <taxon>Fungi incertae sedis</taxon>
        <taxon>Mucoromycota</taxon>
        <taxon>Glomeromycotina</taxon>
        <taxon>Glomeromycetes</taxon>
        <taxon>Diversisporales</taxon>
        <taxon>Acaulosporaceae</taxon>
        <taxon>Acaulospora</taxon>
    </lineage>
</organism>
<evidence type="ECO:0000256" key="1">
    <source>
        <dbReference type="ARBA" id="ARBA00023015"/>
    </source>
</evidence>
<evidence type="ECO:0000313" key="10">
    <source>
        <dbReference type="Proteomes" id="UP000789342"/>
    </source>
</evidence>
<feature type="domain" description="Myb-like" evidence="6">
    <location>
        <begin position="194"/>
        <end position="244"/>
    </location>
</feature>
<feature type="region of interest" description="Disordered" evidence="5">
    <location>
        <begin position="1"/>
        <end position="89"/>
    </location>
</feature>
<dbReference type="InterPro" id="IPR036236">
    <property type="entry name" value="Znf_C2H2_sf"/>
</dbReference>
<evidence type="ECO:0000256" key="5">
    <source>
        <dbReference type="SAM" id="MobiDB-lite"/>
    </source>
</evidence>
<dbReference type="Gene3D" id="1.10.10.60">
    <property type="entry name" value="Homeodomain-like"/>
    <property type="match status" value="3"/>
</dbReference>
<name>A0A9N9FKU6_9GLOM</name>
<evidence type="ECO:0000259" key="6">
    <source>
        <dbReference type="PROSITE" id="PS50090"/>
    </source>
</evidence>
<evidence type="ECO:0000313" key="9">
    <source>
        <dbReference type="EMBL" id="CAG8543389.1"/>
    </source>
</evidence>